<evidence type="ECO:0000313" key="2">
    <source>
        <dbReference type="Proteomes" id="UP000789366"/>
    </source>
</evidence>
<evidence type="ECO:0000313" key="1">
    <source>
        <dbReference type="EMBL" id="CAG8730654.1"/>
    </source>
</evidence>
<sequence>LGKGCIAVVDERSGPLNAWIFGTPFLQVNIYLYFFITTTRNSTATTRNSTATTKFSTATTQFSTATTQSHKATTRSPTKSPPQFTQPIGDQVIQPPQPFQPQPSQTFLDAPTIQQFTTQFTSQLFTAQFNTTQSTIQQFTTQFTSQLFTAQFNTTQSTIQPAPTITNAETVVIDLQQFPMELVYIDIDLRKFPMELVYRDY</sequence>
<feature type="non-terminal residue" evidence="1">
    <location>
        <position position="1"/>
    </location>
</feature>
<dbReference type="EMBL" id="CAJVPW010033270">
    <property type="protein sequence ID" value="CAG8730654.1"/>
    <property type="molecule type" value="Genomic_DNA"/>
</dbReference>
<keyword evidence="2" id="KW-1185">Reference proteome</keyword>
<gene>
    <name evidence="1" type="ORF">SPELUC_LOCUS13087</name>
</gene>
<protein>
    <submittedName>
        <fullName evidence="1">17072_t:CDS:1</fullName>
    </submittedName>
</protein>
<proteinExistence type="predicted"/>
<comment type="caution">
    <text evidence="1">The sequence shown here is derived from an EMBL/GenBank/DDBJ whole genome shotgun (WGS) entry which is preliminary data.</text>
</comment>
<name>A0ACA9PYL3_9GLOM</name>
<organism evidence="1 2">
    <name type="scientific">Cetraspora pellucida</name>
    <dbReference type="NCBI Taxonomy" id="1433469"/>
    <lineage>
        <taxon>Eukaryota</taxon>
        <taxon>Fungi</taxon>
        <taxon>Fungi incertae sedis</taxon>
        <taxon>Mucoromycota</taxon>
        <taxon>Glomeromycotina</taxon>
        <taxon>Glomeromycetes</taxon>
        <taxon>Diversisporales</taxon>
        <taxon>Gigasporaceae</taxon>
        <taxon>Cetraspora</taxon>
    </lineage>
</organism>
<reference evidence="1" key="1">
    <citation type="submission" date="2021-06" db="EMBL/GenBank/DDBJ databases">
        <authorList>
            <person name="Kallberg Y."/>
            <person name="Tangrot J."/>
            <person name="Rosling A."/>
        </authorList>
    </citation>
    <scope>NUCLEOTIDE SEQUENCE</scope>
    <source>
        <strain evidence="1">28 12/20/2015</strain>
    </source>
</reference>
<accession>A0ACA9PYL3</accession>
<dbReference type="Proteomes" id="UP000789366">
    <property type="component" value="Unassembled WGS sequence"/>
</dbReference>